<keyword evidence="3" id="KW-1185">Reference proteome</keyword>
<dbReference type="InterPro" id="IPR014710">
    <property type="entry name" value="RmlC-like_jellyroll"/>
</dbReference>
<dbReference type="Proteomes" id="UP000321362">
    <property type="component" value="Chromosome"/>
</dbReference>
<dbReference type="EMBL" id="CP042437">
    <property type="protein sequence ID" value="QEC78854.1"/>
    <property type="molecule type" value="Genomic_DNA"/>
</dbReference>
<dbReference type="AlphaFoldDB" id="A0A5B8W4R9"/>
<evidence type="ECO:0000259" key="1">
    <source>
        <dbReference type="PROSITE" id="PS50042"/>
    </source>
</evidence>
<dbReference type="InterPro" id="IPR018490">
    <property type="entry name" value="cNMP-bd_dom_sf"/>
</dbReference>
<sequence>MIDAVGFIQRLNRTKTLSLKLTNVLMEAFRTNRFEAQETFLSPGNYASSIYYIENGLVRGAIEGSAEKITTWFKQNGSLIIPQGLINQQPSGEYISAVTKTSLIALPFKSLKTIGETIPEVMELLVLLVAETATEAQYREKLLRLPAAKDRYNFLSENEDFILKRIPNYLAASYLNVTKETFSRLHKGLPY</sequence>
<dbReference type="PROSITE" id="PS50042">
    <property type="entry name" value="CNMP_BINDING_3"/>
    <property type="match status" value="1"/>
</dbReference>
<name>A0A5B8W4R9_9SPHI</name>
<evidence type="ECO:0000313" key="3">
    <source>
        <dbReference type="Proteomes" id="UP000321362"/>
    </source>
</evidence>
<dbReference type="SUPFAM" id="SSF51206">
    <property type="entry name" value="cAMP-binding domain-like"/>
    <property type="match status" value="1"/>
</dbReference>
<proteinExistence type="predicted"/>
<dbReference type="RefSeq" id="WP_147057896.1">
    <property type="nucleotide sequence ID" value="NZ_CP042437.1"/>
</dbReference>
<feature type="domain" description="Cyclic nucleotide-binding" evidence="1">
    <location>
        <begin position="13"/>
        <end position="114"/>
    </location>
</feature>
<dbReference type="OrthoDB" id="752588at2"/>
<protein>
    <submittedName>
        <fullName evidence="2">Crp/Fnr family transcriptional regulator</fullName>
    </submittedName>
</protein>
<dbReference type="InterPro" id="IPR000595">
    <property type="entry name" value="cNMP-bd_dom"/>
</dbReference>
<dbReference type="KEGG" id="mgk:FSB76_23960"/>
<organism evidence="2 3">
    <name type="scientific">Mucilaginibacter ginsenosidivorax</name>
    <dbReference type="NCBI Taxonomy" id="862126"/>
    <lineage>
        <taxon>Bacteria</taxon>
        <taxon>Pseudomonadati</taxon>
        <taxon>Bacteroidota</taxon>
        <taxon>Sphingobacteriia</taxon>
        <taxon>Sphingobacteriales</taxon>
        <taxon>Sphingobacteriaceae</taxon>
        <taxon>Mucilaginibacter</taxon>
    </lineage>
</organism>
<accession>A0A5B8W4R9</accession>
<reference evidence="2 3" key="1">
    <citation type="journal article" date="2013" name="J. Microbiol.">
        <title>Mucilaginibacter ginsenosidivorax sp. nov., with ginsenoside converting activity isolated from sediment.</title>
        <authorList>
            <person name="Kim J.K."/>
            <person name="Choi T.E."/>
            <person name="Liu Q.M."/>
            <person name="Park H.Y."/>
            <person name="Yi T.H."/>
            <person name="Yoon M.H."/>
            <person name="Kim S.C."/>
            <person name="Im W.T."/>
        </authorList>
    </citation>
    <scope>NUCLEOTIDE SEQUENCE [LARGE SCALE GENOMIC DNA]</scope>
    <source>
        <strain evidence="2 3">KHI28</strain>
    </source>
</reference>
<evidence type="ECO:0000313" key="2">
    <source>
        <dbReference type="EMBL" id="QEC78854.1"/>
    </source>
</evidence>
<dbReference type="Gene3D" id="2.60.120.10">
    <property type="entry name" value="Jelly Rolls"/>
    <property type="match status" value="1"/>
</dbReference>
<gene>
    <name evidence="2" type="ORF">FSB76_23960</name>
</gene>